<feature type="transmembrane region" description="Helical" evidence="1">
    <location>
        <begin position="337"/>
        <end position="356"/>
    </location>
</feature>
<dbReference type="AlphaFoldDB" id="A0A3S5ISM2"/>
<keyword evidence="1" id="KW-1133">Transmembrane helix</keyword>
<sequence length="469" mass="51872">MFRDRVGRGIKNHAANAAPFLLLAGLLLIAALPALKPRQNFIDESAVNVGRIPVLITSSDVAHRDATIHQYHRIVHGRRSVGSETIAVYVNAAEKSSVILVNFLIRALQRKENMACDTHVYFVNESASRWPIPDSFVRAALFINVSSLNTHNLCFGVYGRNGMQPNQDLLNLAVSIAQDWLFHVDVLCQNPYIAYSATRSKYEHYFDALQTALVAPQRPQPWYSFRSHGISLLAIGTDESNGLYDASVAYRVAALHEQLIGTLSYLDERFHHSTSVWVPLSVTEYVEYDIAQFGIILLVASLLSVGYSIYEVEGLSFSPGVMLILVAPFLDSVAARWFGVGGMCLCSGLLMIAWSACAWDLSWLTVNAVMLCLLIILQPAAGLFVGSGVAVQLAFLHVKCRKLLTLLLGALSSWAVFYLFVGMLNIQYDDKGTIGGIYISFFVYPNALWVSSRLIRFVLPLLRSQSMSA</sequence>
<feature type="transmembrane region" description="Helical" evidence="1">
    <location>
        <begin position="17"/>
        <end position="35"/>
    </location>
</feature>
<dbReference type="GO" id="GO:0042765">
    <property type="term" value="C:GPI-anchor transamidase complex"/>
    <property type="evidence" value="ECO:0007669"/>
    <property type="project" value="InterPro"/>
</dbReference>
<dbReference type="EMBL" id="MKKU01000444">
    <property type="protein sequence ID" value="RNF12159.1"/>
    <property type="molecule type" value="Genomic_DNA"/>
</dbReference>
<dbReference type="RefSeq" id="XP_029226505.1">
    <property type="nucleotide sequence ID" value="XM_029373376.1"/>
</dbReference>
<evidence type="ECO:0000256" key="1">
    <source>
        <dbReference type="SAM" id="Phobius"/>
    </source>
</evidence>
<protein>
    <submittedName>
        <fullName evidence="2">Putative GPI transamidase component GAA1</fullName>
    </submittedName>
</protein>
<keyword evidence="1" id="KW-0812">Transmembrane</keyword>
<feature type="transmembrane region" description="Helical" evidence="1">
    <location>
        <begin position="436"/>
        <end position="459"/>
    </location>
</feature>
<keyword evidence="3" id="KW-1185">Reference proteome</keyword>
<evidence type="ECO:0000313" key="3">
    <source>
        <dbReference type="Proteomes" id="UP000284403"/>
    </source>
</evidence>
<reference evidence="2 3" key="1">
    <citation type="journal article" date="2018" name="BMC Genomics">
        <title>Genomic comparison of Trypanosoma conorhini and Trypanosoma rangeli to Trypanosoma cruzi strains of high and low virulence.</title>
        <authorList>
            <person name="Bradwell K.R."/>
            <person name="Koparde V.N."/>
            <person name="Matveyev A.V."/>
            <person name="Serrano M.G."/>
            <person name="Alves J.M."/>
            <person name="Parikh H."/>
            <person name="Huang B."/>
            <person name="Lee V."/>
            <person name="Espinosa-Alvarez O."/>
            <person name="Ortiz P.A."/>
            <person name="Costa-Martins A.G."/>
            <person name="Teixeira M.M."/>
            <person name="Buck G.A."/>
        </authorList>
    </citation>
    <scope>NUCLEOTIDE SEQUENCE [LARGE SCALE GENOMIC DNA]</scope>
    <source>
        <strain evidence="2 3">025E</strain>
    </source>
</reference>
<dbReference type="GO" id="GO:0016255">
    <property type="term" value="P:attachment of GPI anchor to protein"/>
    <property type="evidence" value="ECO:0007669"/>
    <property type="project" value="TreeGrafter"/>
</dbReference>
<feature type="transmembrane region" description="Helical" evidence="1">
    <location>
        <begin position="368"/>
        <end position="391"/>
    </location>
</feature>
<feature type="transmembrane region" description="Helical" evidence="1">
    <location>
        <begin position="315"/>
        <end position="330"/>
    </location>
</feature>
<dbReference type="PANTHER" id="PTHR13304:SF0">
    <property type="entry name" value="GLYCOSYLPHOSPHATIDYLINOSITOL ANCHOR ATTACHMENT 1 PROTEIN"/>
    <property type="match status" value="1"/>
</dbReference>
<accession>A0A3S5ISM2</accession>
<organism evidence="2 3">
    <name type="scientific">Trypanosoma conorhini</name>
    <dbReference type="NCBI Taxonomy" id="83891"/>
    <lineage>
        <taxon>Eukaryota</taxon>
        <taxon>Discoba</taxon>
        <taxon>Euglenozoa</taxon>
        <taxon>Kinetoplastea</taxon>
        <taxon>Metakinetoplastina</taxon>
        <taxon>Trypanosomatida</taxon>
        <taxon>Trypanosomatidae</taxon>
        <taxon>Trypanosoma</taxon>
    </lineage>
</organism>
<dbReference type="Proteomes" id="UP000284403">
    <property type="component" value="Unassembled WGS sequence"/>
</dbReference>
<dbReference type="OrthoDB" id="270864at2759"/>
<feature type="transmembrane region" description="Helical" evidence="1">
    <location>
        <begin position="403"/>
        <end position="424"/>
    </location>
</feature>
<dbReference type="PANTHER" id="PTHR13304">
    <property type="entry name" value="GLYCOSYLPHOSPHATIDYLINOSITOL ANCHOR ATTACHMENT 1 PROTEIN"/>
    <property type="match status" value="1"/>
</dbReference>
<dbReference type="GeneID" id="40320110"/>
<dbReference type="InterPro" id="IPR007246">
    <property type="entry name" value="Gaa1"/>
</dbReference>
<evidence type="ECO:0000313" key="2">
    <source>
        <dbReference type="EMBL" id="RNF12159.1"/>
    </source>
</evidence>
<gene>
    <name evidence="2" type="ORF">Tco025E_06499</name>
</gene>
<name>A0A3S5ISM2_9TRYP</name>
<keyword evidence="1" id="KW-0472">Membrane</keyword>
<comment type="caution">
    <text evidence="2">The sequence shown here is derived from an EMBL/GenBank/DDBJ whole genome shotgun (WGS) entry which is preliminary data.</text>
</comment>
<proteinExistence type="predicted"/>